<evidence type="ECO:0000256" key="5">
    <source>
        <dbReference type="ARBA" id="ARBA00023136"/>
    </source>
</evidence>
<dbReference type="PANTHER" id="PTHR12428:SF65">
    <property type="entry name" value="CYTOCHROME C OXIDASE ASSEMBLY PROTEIN COX18, MITOCHONDRIAL"/>
    <property type="match status" value="1"/>
</dbReference>
<evidence type="ECO:0000313" key="7">
    <source>
        <dbReference type="EMBL" id="KAH9328412.1"/>
    </source>
</evidence>
<evidence type="ECO:0000256" key="1">
    <source>
        <dbReference type="ARBA" id="ARBA00004141"/>
    </source>
</evidence>
<accession>A0AA38GUQ9</accession>
<keyword evidence="5" id="KW-0472">Membrane</keyword>
<comment type="caution">
    <text evidence="7">The sequence shown here is derived from an EMBL/GenBank/DDBJ whole genome shotgun (WGS) entry which is preliminary data.</text>
</comment>
<protein>
    <submittedName>
        <fullName evidence="7">Uncharacterized protein</fullName>
    </submittedName>
</protein>
<gene>
    <name evidence="7" type="ORF">KI387_000520</name>
</gene>
<keyword evidence="3" id="KW-0812">Transmembrane</keyword>
<evidence type="ECO:0000256" key="2">
    <source>
        <dbReference type="ARBA" id="ARBA00010583"/>
    </source>
</evidence>
<comment type="subcellular location">
    <subcellularLocation>
        <location evidence="1">Membrane</location>
        <topology evidence="1">Multi-pass membrane protein</topology>
    </subcellularLocation>
</comment>
<name>A0AA38GUQ9_TAXCH</name>
<dbReference type="AlphaFoldDB" id="A0AA38GUQ9"/>
<dbReference type="GO" id="GO:0005743">
    <property type="term" value="C:mitochondrial inner membrane"/>
    <property type="evidence" value="ECO:0007669"/>
    <property type="project" value="TreeGrafter"/>
</dbReference>
<evidence type="ECO:0000256" key="4">
    <source>
        <dbReference type="ARBA" id="ARBA00022989"/>
    </source>
</evidence>
<feature type="region of interest" description="Disordered" evidence="6">
    <location>
        <begin position="64"/>
        <end position="90"/>
    </location>
</feature>
<dbReference type="GO" id="GO:0032979">
    <property type="term" value="P:protein insertion into mitochondrial inner membrane from matrix"/>
    <property type="evidence" value="ECO:0007669"/>
    <property type="project" value="TreeGrafter"/>
</dbReference>
<comment type="similarity">
    <text evidence="2">Belongs to the OXA1/ALB3/YidC (TC 2.A.9.2) family.</text>
</comment>
<dbReference type="PANTHER" id="PTHR12428">
    <property type="entry name" value="OXA1"/>
    <property type="match status" value="1"/>
</dbReference>
<sequence length="177" mass="19416">MAARIVSLRHRLISASIAPFSQLIQIPSKSRPSIDPLYNALIRPPSLLIPRRSFSWWGSYGKKPEPNGTSSFKQEEKKVEESGSSIPESETLGQDLVSSFDGVENSIATESASNGIGIEWHTPVDGVIALIDGLHNLTGLPWWLTMVASTVSIRLAILPVTILQLKKMDKISEMLPK</sequence>
<dbReference type="Proteomes" id="UP000824469">
    <property type="component" value="Unassembled WGS sequence"/>
</dbReference>
<keyword evidence="8" id="KW-1185">Reference proteome</keyword>
<proteinExistence type="inferred from homology"/>
<evidence type="ECO:0000313" key="8">
    <source>
        <dbReference type="Proteomes" id="UP000824469"/>
    </source>
</evidence>
<dbReference type="GO" id="GO:0032977">
    <property type="term" value="F:membrane insertase activity"/>
    <property type="evidence" value="ECO:0007669"/>
    <property type="project" value="InterPro"/>
</dbReference>
<keyword evidence="4" id="KW-1133">Transmembrane helix</keyword>
<dbReference type="InterPro" id="IPR001708">
    <property type="entry name" value="YidC/ALB3/OXA1/COX18"/>
</dbReference>
<organism evidence="7 8">
    <name type="scientific">Taxus chinensis</name>
    <name type="common">Chinese yew</name>
    <name type="synonym">Taxus wallichiana var. chinensis</name>
    <dbReference type="NCBI Taxonomy" id="29808"/>
    <lineage>
        <taxon>Eukaryota</taxon>
        <taxon>Viridiplantae</taxon>
        <taxon>Streptophyta</taxon>
        <taxon>Embryophyta</taxon>
        <taxon>Tracheophyta</taxon>
        <taxon>Spermatophyta</taxon>
        <taxon>Pinopsida</taxon>
        <taxon>Pinidae</taxon>
        <taxon>Conifers II</taxon>
        <taxon>Cupressales</taxon>
        <taxon>Taxaceae</taxon>
        <taxon>Taxus</taxon>
    </lineage>
</organism>
<reference evidence="7 8" key="1">
    <citation type="journal article" date="2021" name="Nat. Plants">
        <title>The Taxus genome provides insights into paclitaxel biosynthesis.</title>
        <authorList>
            <person name="Xiong X."/>
            <person name="Gou J."/>
            <person name="Liao Q."/>
            <person name="Li Y."/>
            <person name="Zhou Q."/>
            <person name="Bi G."/>
            <person name="Li C."/>
            <person name="Du R."/>
            <person name="Wang X."/>
            <person name="Sun T."/>
            <person name="Guo L."/>
            <person name="Liang H."/>
            <person name="Lu P."/>
            <person name="Wu Y."/>
            <person name="Zhang Z."/>
            <person name="Ro D.K."/>
            <person name="Shang Y."/>
            <person name="Huang S."/>
            <person name="Yan J."/>
        </authorList>
    </citation>
    <scope>NUCLEOTIDE SEQUENCE [LARGE SCALE GENOMIC DNA]</scope>
    <source>
        <strain evidence="7">Ta-2019</strain>
    </source>
</reference>
<evidence type="ECO:0000256" key="3">
    <source>
        <dbReference type="ARBA" id="ARBA00022692"/>
    </source>
</evidence>
<dbReference type="EMBL" id="JAHRHJ020000001">
    <property type="protein sequence ID" value="KAH9328412.1"/>
    <property type="molecule type" value="Genomic_DNA"/>
</dbReference>
<dbReference type="OMA" id="ISATGWY"/>
<feature type="non-terminal residue" evidence="7">
    <location>
        <position position="1"/>
    </location>
</feature>
<evidence type="ECO:0000256" key="6">
    <source>
        <dbReference type="SAM" id="MobiDB-lite"/>
    </source>
</evidence>